<sequence length="248" mass="26489">MRRSTRRTLLGMAMAVALGVGLTACGHSQASGNAGDIVLGQGADHLPNQTASDWVTYADHVVVVSATGEREIAPAAQEVERGEGTVGRTVTLSVDKVLWSRSDARRPAPDVWEYSAMGWQFLDGDTEKRTKMALVDQPRVELGHRYVMAITWEEAACSPGDAAEPAQWRGLGEGSELPFDGGVIGQGELEGRPRTAAQARSTREAGDDAGLEDQLAGRGEEALIQALEAAQPREPEAFGPTRPRLNCD</sequence>
<dbReference type="Proteomes" id="UP001180754">
    <property type="component" value="Unassembled WGS sequence"/>
</dbReference>
<reference evidence="3" key="1">
    <citation type="submission" date="2024-05" db="EMBL/GenBank/DDBJ databases">
        <title>30 novel species of actinomycetes from the DSMZ collection.</title>
        <authorList>
            <person name="Nouioui I."/>
        </authorList>
    </citation>
    <scope>NUCLEOTIDE SEQUENCE</scope>
    <source>
        <strain evidence="3">DSM 41529</strain>
    </source>
</reference>
<evidence type="ECO:0000256" key="1">
    <source>
        <dbReference type="SAM" id="MobiDB-lite"/>
    </source>
</evidence>
<accession>A0ABU2XTS1</accession>
<evidence type="ECO:0008006" key="5">
    <source>
        <dbReference type="Google" id="ProtNLM"/>
    </source>
</evidence>
<dbReference type="RefSeq" id="WP_311729888.1">
    <property type="nucleotide sequence ID" value="NZ_JAVRFD010000033.1"/>
</dbReference>
<gene>
    <name evidence="3" type="ORF">RND15_42635</name>
</gene>
<dbReference type="EMBL" id="JAVRFD010000033">
    <property type="protein sequence ID" value="MDT0549324.1"/>
    <property type="molecule type" value="Genomic_DNA"/>
</dbReference>
<dbReference type="InterPro" id="IPR006311">
    <property type="entry name" value="TAT_signal"/>
</dbReference>
<evidence type="ECO:0000313" key="4">
    <source>
        <dbReference type="Proteomes" id="UP001180754"/>
    </source>
</evidence>
<keyword evidence="4" id="KW-1185">Reference proteome</keyword>
<feature type="region of interest" description="Disordered" evidence="1">
    <location>
        <begin position="172"/>
        <end position="212"/>
    </location>
</feature>
<evidence type="ECO:0000256" key="2">
    <source>
        <dbReference type="SAM" id="SignalP"/>
    </source>
</evidence>
<feature type="signal peptide" evidence="2">
    <location>
        <begin position="1"/>
        <end position="30"/>
    </location>
</feature>
<name>A0ABU2XTS1_9ACTN</name>
<dbReference type="PROSITE" id="PS51318">
    <property type="entry name" value="TAT"/>
    <property type="match status" value="1"/>
</dbReference>
<proteinExistence type="predicted"/>
<organism evidence="3 4">
    <name type="scientific">Streptomyces lonegramiae</name>
    <dbReference type="NCBI Taxonomy" id="3075524"/>
    <lineage>
        <taxon>Bacteria</taxon>
        <taxon>Bacillati</taxon>
        <taxon>Actinomycetota</taxon>
        <taxon>Actinomycetes</taxon>
        <taxon>Kitasatosporales</taxon>
        <taxon>Streptomycetaceae</taxon>
        <taxon>Streptomyces</taxon>
    </lineage>
</organism>
<comment type="caution">
    <text evidence="3">The sequence shown here is derived from an EMBL/GenBank/DDBJ whole genome shotgun (WGS) entry which is preliminary data.</text>
</comment>
<feature type="chain" id="PRO_5047494324" description="Lipoprotein" evidence="2">
    <location>
        <begin position="31"/>
        <end position="248"/>
    </location>
</feature>
<protein>
    <recommendedName>
        <fullName evidence="5">Lipoprotein</fullName>
    </recommendedName>
</protein>
<dbReference type="PROSITE" id="PS51257">
    <property type="entry name" value="PROKAR_LIPOPROTEIN"/>
    <property type="match status" value="1"/>
</dbReference>
<evidence type="ECO:0000313" key="3">
    <source>
        <dbReference type="EMBL" id="MDT0549324.1"/>
    </source>
</evidence>
<keyword evidence="2" id="KW-0732">Signal</keyword>
<feature type="region of interest" description="Disordered" evidence="1">
    <location>
        <begin position="227"/>
        <end position="248"/>
    </location>
</feature>